<dbReference type="InterPro" id="IPR009100">
    <property type="entry name" value="AcylCoA_DH/oxidase_NM_dom_sf"/>
</dbReference>
<comment type="pathway">
    <text evidence="8">Amino-acid metabolism; tryptophan metabolism.</text>
</comment>
<dbReference type="EC" id="1.3.8.6" evidence="9"/>
<comment type="similarity">
    <text evidence="2 11">Belongs to the acyl-CoA dehydrogenase family.</text>
</comment>
<comment type="caution">
    <text evidence="15">The sequence shown here is derived from an EMBL/GenBank/DDBJ whole genome shotgun (WGS) entry which is preliminary data.</text>
</comment>
<feature type="domain" description="Acyl-CoA oxidase/dehydrogenase middle" evidence="13">
    <location>
        <begin position="142"/>
        <end position="232"/>
    </location>
</feature>
<dbReference type="InterPro" id="IPR052033">
    <property type="entry name" value="Glutaryl-CoA_DH_mitochondrial"/>
</dbReference>
<sequence>MIVASASRRESDVVDNDDFLALDDQLDDAECSVRDTVRAYATEHFLPRVDDWYQSGELPRQIAKELGGLGVLGMQLDGYGCANASPAAYGVACRELEAVDSGLRSFLSVQSCLAMYAIHRWGDEDQRREWLPGMASGDALGCFGLTEPESGSDPSSMRTVARRDGGDWVIDGTKAWMSNGTIADVAIIWAGTERGPRGFLMPTSAPGYTATEIRDKLSLRASVSTNLRLENVRVPASAMLPLARGLKAPLSCLNEARFGIVWGLAGAARTCYTAALRYAGRRRQFGRPIAGFQLTQRKLATMVVELTYAGLTALRLAQLKRDGTLTPEQISLGKLANARSAIEVARAARTILGANGITLAHPVARHLANLDAVLTVEGTEEVHQLIIGRAVTGISAFR</sequence>
<evidence type="ECO:0000256" key="6">
    <source>
        <dbReference type="ARBA" id="ARBA00023002"/>
    </source>
</evidence>
<evidence type="ECO:0000256" key="11">
    <source>
        <dbReference type="RuleBase" id="RU362125"/>
    </source>
</evidence>
<evidence type="ECO:0000256" key="4">
    <source>
        <dbReference type="ARBA" id="ARBA00022827"/>
    </source>
</evidence>
<organism evidence="15 16">
    <name type="scientific">Pilimelia columellifera subsp. columellifera</name>
    <dbReference type="NCBI Taxonomy" id="706583"/>
    <lineage>
        <taxon>Bacteria</taxon>
        <taxon>Bacillati</taxon>
        <taxon>Actinomycetota</taxon>
        <taxon>Actinomycetes</taxon>
        <taxon>Micromonosporales</taxon>
        <taxon>Micromonosporaceae</taxon>
        <taxon>Pilimelia</taxon>
    </lineage>
</organism>
<dbReference type="Proteomes" id="UP001499978">
    <property type="component" value="Unassembled WGS sequence"/>
</dbReference>
<evidence type="ECO:0000256" key="1">
    <source>
        <dbReference type="ARBA" id="ARBA00001974"/>
    </source>
</evidence>
<dbReference type="PANTHER" id="PTHR42807">
    <property type="entry name" value="GLUTARYL-COA DEHYDROGENASE, MITOCHONDRIAL"/>
    <property type="match status" value="1"/>
</dbReference>
<dbReference type="Pfam" id="PF02771">
    <property type="entry name" value="Acyl-CoA_dh_N"/>
    <property type="match status" value="1"/>
</dbReference>
<evidence type="ECO:0000313" key="15">
    <source>
        <dbReference type="EMBL" id="GAA2529795.1"/>
    </source>
</evidence>
<keyword evidence="6 11" id="KW-0560">Oxidoreductase</keyword>
<dbReference type="PANTHER" id="PTHR42807:SF1">
    <property type="entry name" value="GLUTARYL-COA DEHYDROGENASE, MITOCHONDRIAL"/>
    <property type="match status" value="1"/>
</dbReference>
<reference evidence="15 16" key="1">
    <citation type="journal article" date="2019" name="Int. J. Syst. Evol. Microbiol.">
        <title>The Global Catalogue of Microorganisms (GCM) 10K type strain sequencing project: providing services to taxonomists for standard genome sequencing and annotation.</title>
        <authorList>
            <consortium name="The Broad Institute Genomics Platform"/>
            <consortium name="The Broad Institute Genome Sequencing Center for Infectious Disease"/>
            <person name="Wu L."/>
            <person name="Ma J."/>
        </authorList>
    </citation>
    <scope>NUCLEOTIDE SEQUENCE [LARGE SCALE GENOMIC DNA]</scope>
    <source>
        <strain evidence="15 16">JCM 3367</strain>
    </source>
</reference>
<feature type="domain" description="Acyl-CoA dehydrogenase/oxidase N-terminal" evidence="14">
    <location>
        <begin position="30"/>
        <end position="138"/>
    </location>
</feature>
<dbReference type="InterPro" id="IPR046373">
    <property type="entry name" value="Acyl-CoA_Oxase/DH_mid-dom_sf"/>
</dbReference>
<evidence type="ECO:0000256" key="9">
    <source>
        <dbReference type="ARBA" id="ARBA00039033"/>
    </source>
</evidence>
<dbReference type="InterPro" id="IPR006089">
    <property type="entry name" value="Acyl-CoA_DH_CS"/>
</dbReference>
<dbReference type="Gene3D" id="2.40.110.10">
    <property type="entry name" value="Butyryl-CoA Dehydrogenase, subunit A, domain 2"/>
    <property type="match status" value="1"/>
</dbReference>
<evidence type="ECO:0000259" key="12">
    <source>
        <dbReference type="Pfam" id="PF00441"/>
    </source>
</evidence>
<dbReference type="SUPFAM" id="SSF47203">
    <property type="entry name" value="Acyl-CoA dehydrogenase C-terminal domain-like"/>
    <property type="match status" value="1"/>
</dbReference>
<dbReference type="Gene3D" id="1.10.540.10">
    <property type="entry name" value="Acyl-CoA dehydrogenase/oxidase, N-terminal domain"/>
    <property type="match status" value="1"/>
</dbReference>
<dbReference type="InterPro" id="IPR036250">
    <property type="entry name" value="AcylCo_DH-like_C"/>
</dbReference>
<evidence type="ECO:0000256" key="7">
    <source>
        <dbReference type="ARBA" id="ARBA00037899"/>
    </source>
</evidence>
<evidence type="ECO:0000259" key="13">
    <source>
        <dbReference type="Pfam" id="PF02770"/>
    </source>
</evidence>
<dbReference type="SUPFAM" id="SSF56645">
    <property type="entry name" value="Acyl-CoA dehydrogenase NM domain-like"/>
    <property type="match status" value="1"/>
</dbReference>
<evidence type="ECO:0000256" key="5">
    <source>
        <dbReference type="ARBA" id="ARBA00022946"/>
    </source>
</evidence>
<dbReference type="InterPro" id="IPR006091">
    <property type="entry name" value="Acyl-CoA_Oxase/DH_mid-dom"/>
</dbReference>
<keyword evidence="4 11" id="KW-0274">FAD</keyword>
<comment type="catalytic activity">
    <reaction evidence="10">
        <text>glutaryl-CoA + oxidized [electron-transfer flavoprotein] + 2 H(+) = (2E)-butenoyl-CoA + reduced [electron-transfer flavoprotein] + CO2</text>
        <dbReference type="Rhea" id="RHEA:13389"/>
        <dbReference type="Rhea" id="RHEA-COMP:10685"/>
        <dbReference type="Rhea" id="RHEA-COMP:10686"/>
        <dbReference type="ChEBI" id="CHEBI:15378"/>
        <dbReference type="ChEBI" id="CHEBI:16526"/>
        <dbReference type="ChEBI" id="CHEBI:57332"/>
        <dbReference type="ChEBI" id="CHEBI:57378"/>
        <dbReference type="ChEBI" id="CHEBI:57692"/>
        <dbReference type="ChEBI" id="CHEBI:58307"/>
        <dbReference type="EC" id="1.3.8.6"/>
    </reaction>
</comment>
<dbReference type="InterPro" id="IPR037069">
    <property type="entry name" value="AcylCoA_DH/ox_N_sf"/>
</dbReference>
<dbReference type="PROSITE" id="PS00072">
    <property type="entry name" value="ACYL_COA_DH_1"/>
    <property type="match status" value="1"/>
</dbReference>
<dbReference type="Gene3D" id="1.20.140.10">
    <property type="entry name" value="Butyryl-CoA Dehydrogenase, subunit A, domain 3"/>
    <property type="match status" value="1"/>
</dbReference>
<comment type="cofactor">
    <cofactor evidence="1 11">
        <name>FAD</name>
        <dbReference type="ChEBI" id="CHEBI:57692"/>
    </cofactor>
</comment>
<keyword evidence="16" id="KW-1185">Reference proteome</keyword>
<evidence type="ECO:0000313" key="16">
    <source>
        <dbReference type="Proteomes" id="UP001499978"/>
    </source>
</evidence>
<dbReference type="Pfam" id="PF02770">
    <property type="entry name" value="Acyl-CoA_dh_M"/>
    <property type="match status" value="1"/>
</dbReference>
<keyword evidence="5" id="KW-0809">Transit peptide</keyword>
<proteinExistence type="inferred from homology"/>
<evidence type="ECO:0000256" key="10">
    <source>
        <dbReference type="ARBA" id="ARBA00049493"/>
    </source>
</evidence>
<feature type="domain" description="Acyl-CoA dehydrogenase/oxidase C-terminal" evidence="12">
    <location>
        <begin position="244"/>
        <end position="391"/>
    </location>
</feature>
<protein>
    <recommendedName>
        <fullName evidence="9">glutaryl-CoA dehydrogenase (ETF)</fullName>
        <ecNumber evidence="9">1.3.8.6</ecNumber>
    </recommendedName>
</protein>
<evidence type="ECO:0000259" key="14">
    <source>
        <dbReference type="Pfam" id="PF02771"/>
    </source>
</evidence>
<keyword evidence="3 11" id="KW-0285">Flavoprotein</keyword>
<evidence type="ECO:0000256" key="2">
    <source>
        <dbReference type="ARBA" id="ARBA00009347"/>
    </source>
</evidence>
<evidence type="ECO:0000256" key="8">
    <source>
        <dbReference type="ARBA" id="ARBA00037927"/>
    </source>
</evidence>
<gene>
    <name evidence="15" type="ORF">GCM10010201_31320</name>
</gene>
<dbReference type="InterPro" id="IPR009075">
    <property type="entry name" value="AcylCo_DH/oxidase_C"/>
</dbReference>
<dbReference type="InterPro" id="IPR013786">
    <property type="entry name" value="AcylCoA_DH/ox_N"/>
</dbReference>
<dbReference type="EMBL" id="BAAARY010000018">
    <property type="protein sequence ID" value="GAA2529795.1"/>
    <property type="molecule type" value="Genomic_DNA"/>
</dbReference>
<dbReference type="Pfam" id="PF00441">
    <property type="entry name" value="Acyl-CoA_dh_1"/>
    <property type="match status" value="1"/>
</dbReference>
<comment type="pathway">
    <text evidence="7">Amino-acid metabolism; lysine degradation.</text>
</comment>
<evidence type="ECO:0000256" key="3">
    <source>
        <dbReference type="ARBA" id="ARBA00022630"/>
    </source>
</evidence>
<accession>A0ABN3NPG2</accession>
<name>A0ABN3NPG2_9ACTN</name>
<dbReference type="RefSeq" id="WP_425565643.1">
    <property type="nucleotide sequence ID" value="NZ_BAAARY010000018.1"/>
</dbReference>